<dbReference type="GO" id="GO:0046917">
    <property type="term" value="F:triphosphoribosyl-dephospho-CoA synthase activity"/>
    <property type="evidence" value="ECO:0007669"/>
    <property type="project" value="UniProtKB-UniRule"/>
</dbReference>
<keyword evidence="4 5" id="KW-0067">ATP-binding</keyword>
<evidence type="ECO:0000256" key="1">
    <source>
        <dbReference type="ARBA" id="ARBA00001210"/>
    </source>
</evidence>
<keyword evidence="7" id="KW-1185">Reference proteome</keyword>
<comment type="catalytic activity">
    <reaction evidence="1 5">
        <text>3'-dephospho-CoA + ATP = 2'-(5''-triphospho-alpha-D-ribosyl)-3'-dephospho-CoA + adenine</text>
        <dbReference type="Rhea" id="RHEA:15117"/>
        <dbReference type="ChEBI" id="CHEBI:16708"/>
        <dbReference type="ChEBI" id="CHEBI:30616"/>
        <dbReference type="ChEBI" id="CHEBI:57328"/>
        <dbReference type="ChEBI" id="CHEBI:61378"/>
        <dbReference type="EC" id="2.4.2.52"/>
    </reaction>
</comment>
<dbReference type="STRING" id="1620.IV67_GL000345"/>
<comment type="similarity">
    <text evidence="5">Belongs to the CitG/MdcB family.</text>
</comment>
<dbReference type="Pfam" id="PF01874">
    <property type="entry name" value="CitG"/>
    <property type="match status" value="1"/>
</dbReference>
<dbReference type="HAMAP" id="MF_00397">
    <property type="entry name" value="CitG"/>
    <property type="match status" value="1"/>
</dbReference>
<dbReference type="EC" id="2.4.2.52" evidence="5"/>
<dbReference type="AlphaFoldDB" id="A0A0R2JRI1"/>
<name>A0A0R2JRI1_9LACO</name>
<dbReference type="PANTHER" id="PTHR30201">
    <property type="entry name" value="TRIPHOSPHORIBOSYL-DEPHOSPHO-COA SYNTHASE"/>
    <property type="match status" value="1"/>
</dbReference>
<dbReference type="Gene3D" id="1.10.4200.10">
    <property type="entry name" value="Triphosphoribosyl-dephospho-CoA protein"/>
    <property type="match status" value="1"/>
</dbReference>
<evidence type="ECO:0000256" key="4">
    <source>
        <dbReference type="ARBA" id="ARBA00022840"/>
    </source>
</evidence>
<organism evidence="6 7">
    <name type="scientific">Weissella minor</name>
    <dbReference type="NCBI Taxonomy" id="1620"/>
    <lineage>
        <taxon>Bacteria</taxon>
        <taxon>Bacillati</taxon>
        <taxon>Bacillota</taxon>
        <taxon>Bacilli</taxon>
        <taxon>Lactobacillales</taxon>
        <taxon>Lactobacillaceae</taxon>
        <taxon>Weissella</taxon>
    </lineage>
</organism>
<dbReference type="InterPro" id="IPR017551">
    <property type="entry name" value="TriPribosyl-deP-CoA_syn_CitG"/>
</dbReference>
<dbReference type="EMBL" id="JQCD01000024">
    <property type="protein sequence ID" value="KRN76836.1"/>
    <property type="molecule type" value="Genomic_DNA"/>
</dbReference>
<sequence length="283" mass="30959">MGQVDLVQVAQKALLYEVTVNPKPGLVDPQSQGAHTDMDVFTFIDSSVSLLPYFQEAVQLGETFNDKGDLTQLFDVLRLAGQQAENDMFNATNGVNTHKGAIFSLGILVCATAYLQAQSIPVTTDQLRMTVQAMLVGMSDHDFAKIKQKPVDQLTAGERQFLKYGATGIRGQAEAGFPIVMTLAVPFYQKTSGPLNERLLDTLMMLSSETEDSNLIKRAGSLDILPWWKEQVAQYFKLGGSQTAEGMDFLRKLDEICIAKNLSLGGSADLLILTIFVANVLTK</sequence>
<keyword evidence="3 5" id="KW-0547">Nucleotide-binding</keyword>
<dbReference type="NCBIfam" id="NF002315">
    <property type="entry name" value="PRK01237.1"/>
    <property type="match status" value="1"/>
</dbReference>
<dbReference type="NCBIfam" id="TIGR03125">
    <property type="entry name" value="citrate_citG"/>
    <property type="match status" value="1"/>
</dbReference>
<accession>A0A0R2JRI1</accession>
<protein>
    <recommendedName>
        <fullName evidence="5">Probable 2-(5''-triphosphoribosyl)-3'-dephosphocoenzyme-A synthase</fullName>
        <shortName evidence="5">2-(5''-triphosphoribosyl)-3'-dephospho-CoA synthase</shortName>
        <ecNumber evidence="5">2.4.2.52</ecNumber>
    </recommendedName>
</protein>
<proteinExistence type="inferred from homology"/>
<evidence type="ECO:0000256" key="5">
    <source>
        <dbReference type="HAMAP-Rule" id="MF_00397"/>
    </source>
</evidence>
<reference evidence="6 7" key="1">
    <citation type="journal article" date="2015" name="Genome Announc.">
        <title>Expanding the biotechnology potential of lactobacilli through comparative genomics of 213 strains and associated genera.</title>
        <authorList>
            <person name="Sun Z."/>
            <person name="Harris H.M."/>
            <person name="McCann A."/>
            <person name="Guo C."/>
            <person name="Argimon S."/>
            <person name="Zhang W."/>
            <person name="Yang X."/>
            <person name="Jeffery I.B."/>
            <person name="Cooney J.C."/>
            <person name="Kagawa T.F."/>
            <person name="Liu W."/>
            <person name="Song Y."/>
            <person name="Salvetti E."/>
            <person name="Wrobel A."/>
            <person name="Rasinkangas P."/>
            <person name="Parkhill J."/>
            <person name="Rea M.C."/>
            <person name="O'Sullivan O."/>
            <person name="Ritari J."/>
            <person name="Douillard F.P."/>
            <person name="Paul Ross R."/>
            <person name="Yang R."/>
            <person name="Briner A.E."/>
            <person name="Felis G.E."/>
            <person name="de Vos W.M."/>
            <person name="Barrangou R."/>
            <person name="Klaenhammer T.R."/>
            <person name="Caufield P.W."/>
            <person name="Cui Y."/>
            <person name="Zhang H."/>
            <person name="O'Toole P.W."/>
        </authorList>
    </citation>
    <scope>NUCLEOTIDE SEQUENCE [LARGE SCALE GENOMIC DNA]</scope>
    <source>
        <strain evidence="6 7">DSM 20014</strain>
    </source>
</reference>
<dbReference type="PATRIC" id="fig|1620.3.peg.349"/>
<dbReference type="GO" id="GO:0005524">
    <property type="term" value="F:ATP binding"/>
    <property type="evidence" value="ECO:0007669"/>
    <property type="project" value="UniProtKB-KW"/>
</dbReference>
<keyword evidence="2 5" id="KW-0808">Transferase</keyword>
<evidence type="ECO:0000313" key="7">
    <source>
        <dbReference type="Proteomes" id="UP000051673"/>
    </source>
</evidence>
<comment type="caution">
    <text evidence="6">The sequence shown here is derived from an EMBL/GenBank/DDBJ whole genome shotgun (WGS) entry which is preliminary data.</text>
</comment>
<evidence type="ECO:0000313" key="6">
    <source>
        <dbReference type="EMBL" id="KRN76836.1"/>
    </source>
</evidence>
<dbReference type="GO" id="GO:0051191">
    <property type="term" value="P:prosthetic group biosynthetic process"/>
    <property type="evidence" value="ECO:0007669"/>
    <property type="project" value="TreeGrafter"/>
</dbReference>
<gene>
    <name evidence="5" type="primary">citG</name>
    <name evidence="6" type="ORF">IV67_GL000345</name>
</gene>
<evidence type="ECO:0000256" key="2">
    <source>
        <dbReference type="ARBA" id="ARBA00022679"/>
    </source>
</evidence>
<dbReference type="InterPro" id="IPR002736">
    <property type="entry name" value="CitG"/>
</dbReference>
<dbReference type="Proteomes" id="UP000051673">
    <property type="component" value="Unassembled WGS sequence"/>
</dbReference>
<dbReference type="PANTHER" id="PTHR30201:SF2">
    <property type="entry name" value="2-(5''-TRIPHOSPHORIBOSYL)-3'-DEPHOSPHOCOENZYME-A SYNTHASE"/>
    <property type="match status" value="1"/>
</dbReference>
<dbReference type="RefSeq" id="WP_057787569.1">
    <property type="nucleotide sequence ID" value="NZ_JQCD01000024.1"/>
</dbReference>
<evidence type="ECO:0000256" key="3">
    <source>
        <dbReference type="ARBA" id="ARBA00022741"/>
    </source>
</evidence>